<reference evidence="4" key="1">
    <citation type="submission" date="2020-11" db="EMBL/GenBank/DDBJ databases">
        <title>Isolation and identification of active actinomycetes.</title>
        <authorList>
            <person name="Yu B."/>
        </authorList>
    </citation>
    <scope>NUCLEOTIDE SEQUENCE</scope>
    <source>
        <strain evidence="4">NEAU-YB345</strain>
    </source>
</reference>
<keyword evidence="6" id="KW-1185">Reference proteome</keyword>
<accession>A0A931FCX3</accession>
<evidence type="ECO:0000313" key="5">
    <source>
        <dbReference type="EMBL" id="MBF9073397.1"/>
    </source>
</evidence>
<evidence type="ECO:0000256" key="1">
    <source>
        <dbReference type="ARBA" id="ARBA00022679"/>
    </source>
</evidence>
<dbReference type="EMBL" id="JADPRT010000004">
    <property type="protein sequence ID" value="MBF9068943.1"/>
    <property type="molecule type" value="Genomic_DNA"/>
</dbReference>
<dbReference type="InterPro" id="IPR016181">
    <property type="entry name" value="Acyl_CoA_acyltransferase"/>
</dbReference>
<dbReference type="InterPro" id="IPR050832">
    <property type="entry name" value="Bact_Acetyltransf"/>
</dbReference>
<name>A0A931FCX3_9ACTN</name>
<comment type="caution">
    <text evidence="4">The sequence shown here is derived from an EMBL/GenBank/DDBJ whole genome shotgun (WGS) entry which is preliminary data.</text>
</comment>
<evidence type="ECO:0000256" key="2">
    <source>
        <dbReference type="ARBA" id="ARBA00023315"/>
    </source>
</evidence>
<dbReference type="PANTHER" id="PTHR43877">
    <property type="entry name" value="AMINOALKYLPHOSPHONATE N-ACETYLTRANSFERASE-RELATED-RELATED"/>
    <property type="match status" value="1"/>
</dbReference>
<protein>
    <submittedName>
        <fullName evidence="4">GNAT family N-acetyltransferase</fullName>
    </submittedName>
</protein>
<dbReference type="GO" id="GO:0016747">
    <property type="term" value="F:acyltransferase activity, transferring groups other than amino-acyl groups"/>
    <property type="evidence" value="ECO:0007669"/>
    <property type="project" value="InterPro"/>
</dbReference>
<sequence length="142" mass="15830">MAEVQQEYVRRYGGPDETDLVEDDFAPPLGAFAVLYDLDGSPVGTGAWRAQESGEIGLADGDAEIKRMYTRAAARGRGLARRMLRFLEEDARRAGRRRMILETGDQQPEALALYKSEGYEPVPKFGFYREYDSSICLGKALA</sequence>
<dbReference type="CDD" id="cd04301">
    <property type="entry name" value="NAT_SF"/>
    <property type="match status" value="1"/>
</dbReference>
<dbReference type="Pfam" id="PF00583">
    <property type="entry name" value="Acetyltransf_1"/>
    <property type="match status" value="1"/>
</dbReference>
<proteinExistence type="predicted"/>
<dbReference type="EMBL" id="JADPRT010000022">
    <property type="protein sequence ID" value="MBF9073397.1"/>
    <property type="molecule type" value="Genomic_DNA"/>
</dbReference>
<dbReference type="Proteomes" id="UP000657385">
    <property type="component" value="Unassembled WGS sequence"/>
</dbReference>
<evidence type="ECO:0000313" key="4">
    <source>
        <dbReference type="EMBL" id="MBF9068943.1"/>
    </source>
</evidence>
<dbReference type="PROSITE" id="PS51186">
    <property type="entry name" value="GNAT"/>
    <property type="match status" value="1"/>
</dbReference>
<evidence type="ECO:0000259" key="3">
    <source>
        <dbReference type="PROSITE" id="PS51186"/>
    </source>
</evidence>
<evidence type="ECO:0000313" key="6">
    <source>
        <dbReference type="Proteomes" id="UP000657385"/>
    </source>
</evidence>
<dbReference type="PANTHER" id="PTHR43877:SF2">
    <property type="entry name" value="AMINOALKYLPHOSPHONATE N-ACETYLTRANSFERASE-RELATED"/>
    <property type="match status" value="1"/>
</dbReference>
<dbReference type="InterPro" id="IPR000182">
    <property type="entry name" value="GNAT_dom"/>
</dbReference>
<organism evidence="4 6">
    <name type="scientific">Streptacidiphilus fuscans</name>
    <dbReference type="NCBI Taxonomy" id="2789292"/>
    <lineage>
        <taxon>Bacteria</taxon>
        <taxon>Bacillati</taxon>
        <taxon>Actinomycetota</taxon>
        <taxon>Actinomycetes</taxon>
        <taxon>Kitasatosporales</taxon>
        <taxon>Streptomycetaceae</taxon>
        <taxon>Streptacidiphilus</taxon>
    </lineage>
</organism>
<keyword evidence="1" id="KW-0808">Transferase</keyword>
<dbReference type="Gene3D" id="3.40.630.30">
    <property type="match status" value="1"/>
</dbReference>
<keyword evidence="2" id="KW-0012">Acyltransferase</keyword>
<dbReference type="AlphaFoldDB" id="A0A931FCX3"/>
<gene>
    <name evidence="4" type="ORF">I2501_13005</name>
    <name evidence="5" type="ORF">I2501_35820</name>
</gene>
<feature type="domain" description="N-acetyltransferase" evidence="3">
    <location>
        <begin position="1"/>
        <end position="142"/>
    </location>
</feature>
<dbReference type="SUPFAM" id="SSF55729">
    <property type="entry name" value="Acyl-CoA N-acyltransferases (Nat)"/>
    <property type="match status" value="1"/>
</dbReference>